<name>U3AF34_9EURY</name>
<keyword evidence="3" id="KW-1185">Reference proteome</keyword>
<gene>
    <name evidence="2" type="ORF">MBEHAL_2138</name>
</gene>
<sequence length="91" mass="9669">MSAQRLPRSESFVPPMGILSQLSFVVTLAFCAPLLTLGARYALAGEPIALLFLALAALVLGVERYVLTPDDLAVTAAERVVGTIARDPDEK</sequence>
<evidence type="ECO:0000313" key="2">
    <source>
        <dbReference type="EMBL" id="GAD53378.1"/>
    </source>
</evidence>
<dbReference type="AlphaFoldDB" id="U3AF34"/>
<reference evidence="2 3" key="1">
    <citation type="submission" date="2013-09" db="EMBL/GenBank/DDBJ databases">
        <title>Whole genome sequencing of Halarchaeum acidiphilum strain MH1-52-1.</title>
        <authorList>
            <person name="Shimane Y."/>
            <person name="Minegishi H."/>
            <person name="Nishi S."/>
            <person name="Echigo A."/>
            <person name="Shuto A."/>
            <person name="Konishi M."/>
            <person name="Ito T."/>
            <person name="Ohkuma M."/>
            <person name="Ohta Y."/>
            <person name="Nagano Y."/>
            <person name="Tsubouchi T."/>
            <person name="Mori K."/>
            <person name="Usui K."/>
            <person name="Kamekura M."/>
            <person name="Usami R."/>
            <person name="Takaki Y."/>
            <person name="Hatada Y."/>
        </authorList>
    </citation>
    <scope>NUCLEOTIDE SEQUENCE [LARGE SCALE GENOMIC DNA]</scope>
    <source>
        <strain evidence="2 3">JCM 16109</strain>
    </source>
</reference>
<evidence type="ECO:0000313" key="3">
    <source>
        <dbReference type="Proteomes" id="UP000016986"/>
    </source>
</evidence>
<accession>U3AF34</accession>
<feature type="transmembrane region" description="Helical" evidence="1">
    <location>
        <begin position="41"/>
        <end position="62"/>
    </location>
</feature>
<protein>
    <submittedName>
        <fullName evidence="2">Uncharacterized protein</fullName>
    </submittedName>
</protein>
<dbReference type="Pfam" id="PF24377">
    <property type="entry name" value="DUF7533"/>
    <property type="match status" value="1"/>
</dbReference>
<organism evidence="2 3">
    <name type="scientific">Halarchaeum acidiphilum MH1-52-1</name>
    <dbReference type="NCBI Taxonomy" id="1261545"/>
    <lineage>
        <taxon>Archaea</taxon>
        <taxon>Methanobacteriati</taxon>
        <taxon>Methanobacteriota</taxon>
        <taxon>Stenosarchaea group</taxon>
        <taxon>Halobacteria</taxon>
        <taxon>Halobacteriales</taxon>
        <taxon>Halobacteriaceae</taxon>
    </lineage>
</organism>
<proteinExistence type="predicted"/>
<keyword evidence="1" id="KW-1133">Transmembrane helix</keyword>
<dbReference type="Proteomes" id="UP000016986">
    <property type="component" value="Unassembled WGS sequence"/>
</dbReference>
<feature type="transmembrane region" description="Helical" evidence="1">
    <location>
        <begin position="12"/>
        <end position="35"/>
    </location>
</feature>
<dbReference type="InterPro" id="IPR055955">
    <property type="entry name" value="DUF7533"/>
</dbReference>
<keyword evidence="1" id="KW-0472">Membrane</keyword>
<comment type="caution">
    <text evidence="2">The sequence shown here is derived from an EMBL/GenBank/DDBJ whole genome shotgun (WGS) entry which is preliminary data.</text>
</comment>
<keyword evidence="1" id="KW-0812">Transmembrane</keyword>
<evidence type="ECO:0000256" key="1">
    <source>
        <dbReference type="SAM" id="Phobius"/>
    </source>
</evidence>
<dbReference type="EMBL" id="BATA01000063">
    <property type="protein sequence ID" value="GAD53378.1"/>
    <property type="molecule type" value="Genomic_DNA"/>
</dbReference>